<name>A0A6G1U2S9_9BACT</name>
<keyword evidence="2" id="KW-0004">4Fe-4S</keyword>
<dbReference type="AlphaFoldDB" id="A0A6G1U2S9"/>
<dbReference type="PROSITE" id="PS51918">
    <property type="entry name" value="RADICAL_SAM"/>
    <property type="match status" value="1"/>
</dbReference>
<evidence type="ECO:0000256" key="2">
    <source>
        <dbReference type="ARBA" id="ARBA00022485"/>
    </source>
</evidence>
<protein>
    <submittedName>
        <fullName evidence="9">Radical SAM peptide maturase</fullName>
    </submittedName>
</protein>
<dbReference type="PANTHER" id="PTHR43273">
    <property type="entry name" value="ANAEROBIC SULFATASE-MATURATING ENZYME HOMOLOG ASLB-RELATED"/>
    <property type="match status" value="1"/>
</dbReference>
<dbReference type="InterPro" id="IPR000385">
    <property type="entry name" value="MoaA_NifB_PqqE_Fe-S-bd_CS"/>
</dbReference>
<reference evidence="9 10" key="1">
    <citation type="submission" date="2019-09" db="EMBL/GenBank/DDBJ databases">
        <title>Distinct polysaccharide growth profiles of human intestinal Prevotella copri isolates.</title>
        <authorList>
            <person name="Fehlner-Peach H."/>
            <person name="Magnabosco C."/>
            <person name="Raghavan V."/>
            <person name="Scher J.U."/>
            <person name="Tett A."/>
            <person name="Cox L.M."/>
            <person name="Gottsegen C."/>
            <person name="Watters A."/>
            <person name="Wiltshire- Gordon J.D."/>
            <person name="Segata N."/>
            <person name="Bonneau R."/>
            <person name="Littman D.R."/>
        </authorList>
    </citation>
    <scope>NUCLEOTIDE SEQUENCE [LARGE SCALE GENOMIC DNA]</scope>
    <source>
        <strain evidence="10">iA622</strain>
    </source>
</reference>
<dbReference type="Proteomes" id="UP000480425">
    <property type="component" value="Unassembled WGS sequence"/>
</dbReference>
<dbReference type="GO" id="GO:0046872">
    <property type="term" value="F:metal ion binding"/>
    <property type="evidence" value="ECO:0007669"/>
    <property type="project" value="UniProtKB-KW"/>
</dbReference>
<dbReference type="Gene3D" id="3.20.20.70">
    <property type="entry name" value="Aldolase class I"/>
    <property type="match status" value="1"/>
</dbReference>
<dbReference type="SUPFAM" id="SSF102114">
    <property type="entry name" value="Radical SAM enzymes"/>
    <property type="match status" value="1"/>
</dbReference>
<evidence type="ECO:0000313" key="10">
    <source>
        <dbReference type="Proteomes" id="UP000480425"/>
    </source>
</evidence>
<evidence type="ECO:0000256" key="5">
    <source>
        <dbReference type="ARBA" id="ARBA00023004"/>
    </source>
</evidence>
<dbReference type="PROSITE" id="PS01305">
    <property type="entry name" value="MOAA_NIFB_PQQE"/>
    <property type="match status" value="1"/>
</dbReference>
<organism evidence="9 10">
    <name type="scientific">Segatella copri</name>
    <dbReference type="NCBI Taxonomy" id="165179"/>
    <lineage>
        <taxon>Bacteria</taxon>
        <taxon>Pseudomonadati</taxon>
        <taxon>Bacteroidota</taxon>
        <taxon>Bacteroidia</taxon>
        <taxon>Bacteroidales</taxon>
        <taxon>Prevotellaceae</taxon>
        <taxon>Segatella</taxon>
    </lineage>
</organism>
<dbReference type="OrthoDB" id="9763993at2"/>
<evidence type="ECO:0000256" key="6">
    <source>
        <dbReference type="ARBA" id="ARBA00023014"/>
    </source>
</evidence>
<evidence type="ECO:0000256" key="4">
    <source>
        <dbReference type="ARBA" id="ARBA00022723"/>
    </source>
</evidence>
<keyword evidence="3" id="KW-0949">S-adenosyl-L-methionine</keyword>
<gene>
    <name evidence="9" type="ORF">F7D73_09155</name>
</gene>
<accession>A0A6G1U2S9</accession>
<dbReference type="EMBL" id="VZCB01000076">
    <property type="protein sequence ID" value="MQN81118.1"/>
    <property type="molecule type" value="Genomic_DNA"/>
</dbReference>
<dbReference type="Pfam" id="PF04055">
    <property type="entry name" value="Radical_SAM"/>
    <property type="match status" value="1"/>
</dbReference>
<dbReference type="InterPro" id="IPR026407">
    <property type="entry name" value="SAM_GG-Bacter"/>
</dbReference>
<dbReference type="CDD" id="cd01335">
    <property type="entry name" value="Radical_SAM"/>
    <property type="match status" value="1"/>
</dbReference>
<dbReference type="SFLD" id="SFLDS00029">
    <property type="entry name" value="Radical_SAM"/>
    <property type="match status" value="1"/>
</dbReference>
<dbReference type="GO" id="GO:0016491">
    <property type="term" value="F:oxidoreductase activity"/>
    <property type="evidence" value="ECO:0007669"/>
    <property type="project" value="InterPro"/>
</dbReference>
<keyword evidence="6" id="KW-0411">Iron-sulfur</keyword>
<comment type="cofactor">
    <cofactor evidence="1">
        <name>[4Fe-4S] cluster</name>
        <dbReference type="ChEBI" id="CHEBI:49883"/>
    </cofactor>
</comment>
<evidence type="ECO:0000256" key="7">
    <source>
        <dbReference type="ARBA" id="ARBA00023601"/>
    </source>
</evidence>
<dbReference type="SFLD" id="SFLDG01067">
    <property type="entry name" value="SPASM/twitch_domain_containing"/>
    <property type="match status" value="1"/>
</dbReference>
<feature type="domain" description="Radical SAM core" evidence="8">
    <location>
        <begin position="13"/>
        <end position="247"/>
    </location>
</feature>
<sequence length="416" mass="48408">MMKLTAENIKTYLANTPQITFEITECCNLSCLYCGYGKLYNNKGKRHNRMMPIENAIAFLDYIKKLWDAGYDNRGEGTLVISFYGGEPLLNMSFIKAVISYIEENLQGYRKHFAYTMTTNATLLPKYMDYLVSKSVHLLISLDGDEKGSSCRVYHNGKQAFPAITKAIDELREKYPRFFEENVQFNSVLTQKTSVKAITEYIWQTYGKKPSVSEVNPDGVNLQYEKDFKQIYLEKWKSVQEFEQGLDLGKIKFEDHPRFEQIARYVLKHSPYVYQDYNDLLFADRTKEKEFPTGTCLPFTKKVFVNVTGRIMPCEMISYRYGYPAIKQGKVDVDFQLIADSYNSYFERVAKVCRCCRDSRGCLCCMFNNGMMDSSKGKCKYFMDSKTEKMVKSEVYSFLLQYPESYSYIMSSFEVV</sequence>
<evidence type="ECO:0000256" key="3">
    <source>
        <dbReference type="ARBA" id="ARBA00022691"/>
    </source>
</evidence>
<proteinExistence type="inferred from homology"/>
<comment type="similarity">
    <text evidence="7">Belongs to the radical SAM superfamily. Anaerobic sulfatase-maturating enzyme family.</text>
</comment>
<dbReference type="SFLD" id="SFLDG01384">
    <property type="entry name" value="thioether_bond_formation_requi"/>
    <property type="match status" value="1"/>
</dbReference>
<dbReference type="PANTHER" id="PTHR43273:SF3">
    <property type="entry name" value="ANAEROBIC SULFATASE-MATURATING ENZYME HOMOLOG ASLB-RELATED"/>
    <property type="match status" value="1"/>
</dbReference>
<comment type="caution">
    <text evidence="9">The sequence shown here is derived from an EMBL/GenBank/DDBJ whole genome shotgun (WGS) entry which is preliminary data.</text>
</comment>
<dbReference type="InterPro" id="IPR013785">
    <property type="entry name" value="Aldolase_TIM"/>
</dbReference>
<dbReference type="InterPro" id="IPR023867">
    <property type="entry name" value="Sulphatase_maturase_rSAM"/>
</dbReference>
<dbReference type="RefSeq" id="WP_153124094.1">
    <property type="nucleotide sequence ID" value="NZ_VZCB01000076.1"/>
</dbReference>
<evidence type="ECO:0000313" key="9">
    <source>
        <dbReference type="EMBL" id="MQN81118.1"/>
    </source>
</evidence>
<keyword evidence="5" id="KW-0408">Iron</keyword>
<evidence type="ECO:0000259" key="8">
    <source>
        <dbReference type="PROSITE" id="PS51918"/>
    </source>
</evidence>
<dbReference type="InterPro" id="IPR058240">
    <property type="entry name" value="rSAM_sf"/>
</dbReference>
<dbReference type="GO" id="GO:0051539">
    <property type="term" value="F:4 iron, 4 sulfur cluster binding"/>
    <property type="evidence" value="ECO:0007669"/>
    <property type="project" value="UniProtKB-KW"/>
</dbReference>
<keyword evidence="4" id="KW-0479">Metal-binding</keyword>
<dbReference type="SFLD" id="SFLDG01386">
    <property type="entry name" value="main_SPASM_domain-containing"/>
    <property type="match status" value="1"/>
</dbReference>
<evidence type="ECO:0000256" key="1">
    <source>
        <dbReference type="ARBA" id="ARBA00001966"/>
    </source>
</evidence>
<dbReference type="InterPro" id="IPR007197">
    <property type="entry name" value="rSAM"/>
</dbReference>
<dbReference type="NCBIfam" id="TIGR04148">
    <property type="entry name" value="GG_samocin_CFB"/>
    <property type="match status" value="1"/>
</dbReference>